<keyword evidence="3" id="KW-1185">Reference proteome</keyword>
<keyword evidence="1" id="KW-0732">Signal</keyword>
<dbReference type="Proteomes" id="UP000229757">
    <property type="component" value="Chromosome"/>
</dbReference>
<name>A0A2K8KUM4_9GAMM</name>
<evidence type="ECO:0000313" key="2">
    <source>
        <dbReference type="EMBL" id="ATX78438.1"/>
    </source>
</evidence>
<dbReference type="OrthoDB" id="131136at135619"/>
<dbReference type="EMBL" id="CP011797">
    <property type="protein sequence ID" value="ATX78438.1"/>
    <property type="molecule type" value="Genomic_DNA"/>
</dbReference>
<sequence>MKIAVVALALFAALPALASPGAVDQYDCHRDTPSSDDHCHGAVADAKPSQLQIGIQLAGDQWLWDNGPGNIFAGAALAGEWTFDAFALRGNYGHAMHLNGDKGFALSGWDLNIKVGSGLTRLGNHLFAQAGYASRRFVLPDNSSQPFGGFQMGVGWVRVMEKYAVDAVLLYQDPAALEQLWKELKFPGKLTSYRASLGVYRRF</sequence>
<proteinExistence type="predicted"/>
<organism evidence="2 3">
    <name type="scientific">Reinekea forsetii</name>
    <dbReference type="NCBI Taxonomy" id="1336806"/>
    <lineage>
        <taxon>Bacteria</taxon>
        <taxon>Pseudomonadati</taxon>
        <taxon>Pseudomonadota</taxon>
        <taxon>Gammaproteobacteria</taxon>
        <taxon>Oceanospirillales</taxon>
        <taxon>Saccharospirillaceae</taxon>
        <taxon>Reinekea</taxon>
    </lineage>
</organism>
<evidence type="ECO:0000256" key="1">
    <source>
        <dbReference type="SAM" id="SignalP"/>
    </source>
</evidence>
<dbReference type="RefSeq" id="WP_100258626.1">
    <property type="nucleotide sequence ID" value="NZ_CP011797.1"/>
</dbReference>
<dbReference type="AlphaFoldDB" id="A0A2K8KUM4"/>
<evidence type="ECO:0008006" key="4">
    <source>
        <dbReference type="Google" id="ProtNLM"/>
    </source>
</evidence>
<reference evidence="2 3" key="1">
    <citation type="journal article" date="2017" name="Environ. Microbiol.">
        <title>Genomic and physiological analyses of 'Reinekea forsetii' reveal a versatile opportunistic lifestyle during spring algae blooms.</title>
        <authorList>
            <person name="Avci B."/>
            <person name="Hahnke R.L."/>
            <person name="Chafee M."/>
            <person name="Fischer T."/>
            <person name="Gruber-Vodicka H."/>
            <person name="Tegetmeyer H.E."/>
            <person name="Harder J."/>
            <person name="Fuchs B.M."/>
            <person name="Amann R.I."/>
            <person name="Teeling H."/>
        </authorList>
    </citation>
    <scope>NUCLEOTIDE SEQUENCE [LARGE SCALE GENOMIC DNA]</scope>
    <source>
        <strain evidence="2 3">Hel1_31_D35</strain>
    </source>
</reference>
<accession>A0A2K8KUM4</accession>
<evidence type="ECO:0000313" key="3">
    <source>
        <dbReference type="Proteomes" id="UP000229757"/>
    </source>
</evidence>
<protein>
    <recommendedName>
        <fullName evidence="4">Outer membrane protein beta-barrel domain-containing protein</fullName>
    </recommendedName>
</protein>
<feature type="signal peptide" evidence="1">
    <location>
        <begin position="1"/>
        <end position="18"/>
    </location>
</feature>
<feature type="chain" id="PRO_5014804220" description="Outer membrane protein beta-barrel domain-containing protein" evidence="1">
    <location>
        <begin position="19"/>
        <end position="203"/>
    </location>
</feature>
<gene>
    <name evidence="2" type="ORF">REIFOR_03335</name>
</gene>
<dbReference type="KEGG" id="rfo:REIFOR_03335"/>